<accession>A0ABS8RKQ3</accession>
<evidence type="ECO:0000313" key="2">
    <source>
        <dbReference type="EMBL" id="MCD7447163.1"/>
    </source>
</evidence>
<dbReference type="EMBL" id="JACEIK010000030">
    <property type="protein sequence ID" value="MCD7447163.1"/>
    <property type="molecule type" value="Genomic_DNA"/>
</dbReference>
<evidence type="ECO:0000256" key="1">
    <source>
        <dbReference type="SAM" id="MobiDB-lite"/>
    </source>
</evidence>
<name>A0ABS8RKQ3_DATST</name>
<feature type="non-terminal residue" evidence="2">
    <location>
        <position position="116"/>
    </location>
</feature>
<sequence>MSEPGSAALVDCSWWLIDVTEIERYNSFKIAFPAIQSLPKVFRREEFTVSANLKPRNRIRSERLSMKFRPQQRQISSKEGGDGVRSLKIRISEGGGNGQITTDCRPLKELSSSSNN</sequence>
<gene>
    <name evidence="2" type="ORF">HAX54_024743</name>
</gene>
<dbReference type="Proteomes" id="UP000823775">
    <property type="component" value="Unassembled WGS sequence"/>
</dbReference>
<organism evidence="2 3">
    <name type="scientific">Datura stramonium</name>
    <name type="common">Jimsonweed</name>
    <name type="synonym">Common thornapple</name>
    <dbReference type="NCBI Taxonomy" id="4076"/>
    <lineage>
        <taxon>Eukaryota</taxon>
        <taxon>Viridiplantae</taxon>
        <taxon>Streptophyta</taxon>
        <taxon>Embryophyta</taxon>
        <taxon>Tracheophyta</taxon>
        <taxon>Spermatophyta</taxon>
        <taxon>Magnoliopsida</taxon>
        <taxon>eudicotyledons</taxon>
        <taxon>Gunneridae</taxon>
        <taxon>Pentapetalae</taxon>
        <taxon>asterids</taxon>
        <taxon>lamiids</taxon>
        <taxon>Solanales</taxon>
        <taxon>Solanaceae</taxon>
        <taxon>Solanoideae</taxon>
        <taxon>Datureae</taxon>
        <taxon>Datura</taxon>
    </lineage>
</organism>
<proteinExistence type="predicted"/>
<reference evidence="2 3" key="1">
    <citation type="journal article" date="2021" name="BMC Genomics">
        <title>Datura genome reveals duplications of psychoactive alkaloid biosynthetic genes and high mutation rate following tissue culture.</title>
        <authorList>
            <person name="Rajewski A."/>
            <person name="Carter-House D."/>
            <person name="Stajich J."/>
            <person name="Litt A."/>
        </authorList>
    </citation>
    <scope>NUCLEOTIDE SEQUENCE [LARGE SCALE GENOMIC DNA]</scope>
    <source>
        <strain evidence="2">AR-01</strain>
    </source>
</reference>
<evidence type="ECO:0000313" key="3">
    <source>
        <dbReference type="Proteomes" id="UP000823775"/>
    </source>
</evidence>
<comment type="caution">
    <text evidence="2">The sequence shown here is derived from an EMBL/GenBank/DDBJ whole genome shotgun (WGS) entry which is preliminary data.</text>
</comment>
<protein>
    <submittedName>
        <fullName evidence="2">Uncharacterized protein</fullName>
    </submittedName>
</protein>
<feature type="region of interest" description="Disordered" evidence="1">
    <location>
        <begin position="90"/>
        <end position="116"/>
    </location>
</feature>
<keyword evidence="3" id="KW-1185">Reference proteome</keyword>